<dbReference type="EMBL" id="DSAY01000029">
    <property type="protein sequence ID" value="HDP14435.1"/>
    <property type="molecule type" value="Genomic_DNA"/>
</dbReference>
<dbReference type="PANTHER" id="PTHR38815:SF1">
    <property type="entry name" value="DUF373 FAMILY PROTEIN"/>
    <property type="match status" value="1"/>
</dbReference>
<evidence type="ECO:0000313" key="2">
    <source>
        <dbReference type="EMBL" id="HDP14435.1"/>
    </source>
</evidence>
<feature type="transmembrane region" description="Helical" evidence="1">
    <location>
        <begin position="194"/>
        <end position="213"/>
    </location>
</feature>
<name>A0A7C1CD21_9CREN</name>
<accession>A0A7C1CD21</accession>
<dbReference type="AlphaFoldDB" id="A0A7C1CD21"/>
<sequence>MIVEHSASTSILVLCVDRDNDVGTVLNIKTPLIGENELLRAATEYILVRPEDSDSNAMFAAIQTLRELRKQYGSNVEVALIAGLESEDVEADMKILRELDQVLSQKKFDGVVLVSDGPTDELVAPLIQSRLPIFSIRRVIVQQSRGVEETFVLLINYIKKALTEEKYKRYSLGLTGLFLVFYSVLSAFAPQFVWPIIIISLGSFMFIKGYNVGEYFSKIYRSRPVTFATYLLAITISFLAFTQGIYALLRTNVPDILWALGYFLLAPVGAQLLVLDLFILALLLPILGTLIDNAIIGKPSSYSDVLIIGTTLLSRQLVFEVGRFISGSGDIRNVLTWAFIVLGSVIVSIIVRTIEKREKHE</sequence>
<comment type="caution">
    <text evidence="2">The sequence shown here is derived from an EMBL/GenBank/DDBJ whole genome shotgun (WGS) entry which is preliminary data.</text>
</comment>
<keyword evidence="1" id="KW-0812">Transmembrane</keyword>
<organism evidence="2">
    <name type="scientific">Thermofilum adornatum</name>
    <dbReference type="NCBI Taxonomy" id="1365176"/>
    <lineage>
        <taxon>Archaea</taxon>
        <taxon>Thermoproteota</taxon>
        <taxon>Thermoprotei</taxon>
        <taxon>Thermofilales</taxon>
        <taxon>Thermofilaceae</taxon>
        <taxon>Thermofilum</taxon>
    </lineage>
</organism>
<feature type="transmembrane region" description="Helical" evidence="1">
    <location>
        <begin position="225"/>
        <end position="249"/>
    </location>
</feature>
<feature type="transmembrane region" description="Helical" evidence="1">
    <location>
        <begin position="170"/>
        <end position="188"/>
    </location>
</feature>
<dbReference type="Pfam" id="PF04123">
    <property type="entry name" value="DUF373"/>
    <property type="match status" value="1"/>
</dbReference>
<reference evidence="2" key="1">
    <citation type="journal article" date="2020" name="mSystems">
        <title>Genome- and Community-Level Interaction Insights into Carbon Utilization and Element Cycling Functions of Hydrothermarchaeota in Hydrothermal Sediment.</title>
        <authorList>
            <person name="Zhou Z."/>
            <person name="Liu Y."/>
            <person name="Xu W."/>
            <person name="Pan J."/>
            <person name="Luo Z.H."/>
            <person name="Li M."/>
        </authorList>
    </citation>
    <scope>NUCLEOTIDE SEQUENCE [LARGE SCALE GENOMIC DNA]</scope>
    <source>
        <strain evidence="2">SpSt-116</strain>
    </source>
</reference>
<feature type="transmembrane region" description="Helical" evidence="1">
    <location>
        <begin position="261"/>
        <end position="284"/>
    </location>
</feature>
<protein>
    <submittedName>
        <fullName evidence="2">DUF373 family protein</fullName>
    </submittedName>
</protein>
<gene>
    <name evidence="2" type="ORF">ENN26_01475</name>
</gene>
<evidence type="ECO:0000256" key="1">
    <source>
        <dbReference type="SAM" id="Phobius"/>
    </source>
</evidence>
<keyword evidence="1" id="KW-1133">Transmembrane helix</keyword>
<dbReference type="InterPro" id="IPR007254">
    <property type="entry name" value="DUF373"/>
</dbReference>
<proteinExistence type="predicted"/>
<keyword evidence="1" id="KW-0472">Membrane</keyword>
<feature type="transmembrane region" description="Helical" evidence="1">
    <location>
        <begin position="331"/>
        <end position="351"/>
    </location>
</feature>
<dbReference type="PANTHER" id="PTHR38815">
    <property type="entry name" value="HYPOTHETICAL MEMBRANE PROTEIN, CONSERVED, DUF373 FAMILY"/>
    <property type="match status" value="1"/>
</dbReference>